<proteinExistence type="predicted"/>
<evidence type="ECO:0000313" key="9">
    <source>
        <dbReference type="Proteomes" id="UP000743370"/>
    </source>
</evidence>
<reference evidence="8 9" key="1">
    <citation type="submission" date="2020-05" db="EMBL/GenBank/DDBJ databases">
        <title>Vigna angularis (adzuki bean) Var. LongXiaoDou No. 4 denovo assembly.</title>
        <authorList>
            <person name="Xiang H."/>
        </authorList>
    </citation>
    <scope>NUCLEOTIDE SEQUENCE [LARGE SCALE GENOMIC DNA]</scope>
    <source>
        <tissue evidence="8">Leaf</tissue>
    </source>
</reference>
<dbReference type="GO" id="GO:0046983">
    <property type="term" value="F:protein dimerization activity"/>
    <property type="evidence" value="ECO:0007669"/>
    <property type="project" value="InterPro"/>
</dbReference>
<dbReference type="AlphaFoldDB" id="A0A8T0KRJ9"/>
<name>A0A8T0KRJ9_PHAAN</name>
<keyword evidence="3" id="KW-0238">DNA-binding</keyword>
<dbReference type="SMART" id="SM00353">
    <property type="entry name" value="HLH"/>
    <property type="match status" value="1"/>
</dbReference>
<comment type="caution">
    <text evidence="8">The sequence shown here is derived from an EMBL/GenBank/DDBJ whole genome shotgun (WGS) entry which is preliminary data.</text>
</comment>
<feature type="compositionally biased region" description="Basic and acidic residues" evidence="6">
    <location>
        <begin position="214"/>
        <end position="224"/>
    </location>
</feature>
<dbReference type="PROSITE" id="PS50888">
    <property type="entry name" value="BHLH"/>
    <property type="match status" value="1"/>
</dbReference>
<feature type="region of interest" description="Disordered" evidence="6">
    <location>
        <begin position="204"/>
        <end position="224"/>
    </location>
</feature>
<keyword evidence="4" id="KW-0804">Transcription</keyword>
<dbReference type="EMBL" id="JABFOF010000003">
    <property type="protein sequence ID" value="KAG2402840.1"/>
    <property type="molecule type" value="Genomic_DNA"/>
</dbReference>
<keyword evidence="5" id="KW-0539">Nucleus</keyword>
<feature type="domain" description="BHLH" evidence="7">
    <location>
        <begin position="213"/>
        <end position="262"/>
    </location>
</feature>
<dbReference type="InterPro" id="IPR036638">
    <property type="entry name" value="HLH_DNA-bd_sf"/>
</dbReference>
<dbReference type="Proteomes" id="UP000743370">
    <property type="component" value="Unassembled WGS sequence"/>
</dbReference>
<protein>
    <submittedName>
        <fullName evidence="8">Transcription factor bHLH69 Basic helix-loop-helix protein</fullName>
    </submittedName>
</protein>
<dbReference type="GO" id="GO:0000978">
    <property type="term" value="F:RNA polymerase II cis-regulatory region sequence-specific DNA binding"/>
    <property type="evidence" value="ECO:0007669"/>
    <property type="project" value="TreeGrafter"/>
</dbReference>
<dbReference type="InterPro" id="IPR045239">
    <property type="entry name" value="bHLH95_bHLH"/>
</dbReference>
<evidence type="ECO:0000313" key="8">
    <source>
        <dbReference type="EMBL" id="KAG2402840.1"/>
    </source>
</evidence>
<dbReference type="InterPro" id="IPR011598">
    <property type="entry name" value="bHLH_dom"/>
</dbReference>
<dbReference type="InterPro" id="IPR045843">
    <property type="entry name" value="IND-like"/>
</dbReference>
<dbReference type="PANTHER" id="PTHR16223:SF109">
    <property type="entry name" value="BHLH DOMAIN-CONTAINING PROTEIN"/>
    <property type="match status" value="1"/>
</dbReference>
<accession>A0A8T0KRJ9</accession>
<dbReference type="GO" id="GO:0005634">
    <property type="term" value="C:nucleus"/>
    <property type="evidence" value="ECO:0007669"/>
    <property type="project" value="UniProtKB-SubCell"/>
</dbReference>
<dbReference type="Gene3D" id="4.10.280.10">
    <property type="entry name" value="Helix-loop-helix DNA-binding domain"/>
    <property type="match status" value="1"/>
</dbReference>
<evidence type="ECO:0000259" key="7">
    <source>
        <dbReference type="PROSITE" id="PS50888"/>
    </source>
</evidence>
<evidence type="ECO:0000256" key="3">
    <source>
        <dbReference type="ARBA" id="ARBA00023125"/>
    </source>
</evidence>
<evidence type="ECO:0000256" key="5">
    <source>
        <dbReference type="ARBA" id="ARBA00023242"/>
    </source>
</evidence>
<evidence type="ECO:0000256" key="6">
    <source>
        <dbReference type="SAM" id="MobiDB-lite"/>
    </source>
</evidence>
<dbReference type="SUPFAM" id="SSF47459">
    <property type="entry name" value="HLH, helix-loop-helix DNA-binding domain"/>
    <property type="match status" value="1"/>
</dbReference>
<dbReference type="PANTHER" id="PTHR16223">
    <property type="entry name" value="TRANSCRIPTION FACTOR BHLH83-RELATED"/>
    <property type="match status" value="1"/>
</dbReference>
<feature type="compositionally biased region" description="Low complexity" evidence="6">
    <location>
        <begin position="204"/>
        <end position="213"/>
    </location>
</feature>
<sequence>MQAGALVYACNQGAECCKVMEEQSNEEIPVQLTSCDTGGTTNDVSHSAEGHLIPNPKFFIAASSGRNESHWTCFPKPSHNYVKYLSESSTYLPNTSTDYMMGGSYLPVGSITDGNVVNGSDRNFFYNDPGKVCAFKPIGSSSNDLEIKKVGFWRADEGEEVIKVETESSQNFLYAESHPLWTADSLGDKHNALHDPMVMVGAPASLPKSGSSSSKEKARVTDRQRRQRIADNLKALHELLPNPAEGSQAYILDDIIDYVKYLQLQIKEQSGSRLQEESTGIPLVFHEGYGHYINQQMLNEPLEEIMGKLLEEHSAGAGQLLESKGLFLLPMALVDDLSEAMQTFGESALV</sequence>
<dbReference type="CDD" id="cd11393">
    <property type="entry name" value="bHLH_AtbHLH_like"/>
    <property type="match status" value="1"/>
</dbReference>
<dbReference type="Pfam" id="PF00010">
    <property type="entry name" value="HLH"/>
    <property type="match status" value="1"/>
</dbReference>
<organism evidence="8 9">
    <name type="scientific">Phaseolus angularis</name>
    <name type="common">Azuki bean</name>
    <name type="synonym">Vigna angularis</name>
    <dbReference type="NCBI Taxonomy" id="3914"/>
    <lineage>
        <taxon>Eukaryota</taxon>
        <taxon>Viridiplantae</taxon>
        <taxon>Streptophyta</taxon>
        <taxon>Embryophyta</taxon>
        <taxon>Tracheophyta</taxon>
        <taxon>Spermatophyta</taxon>
        <taxon>Magnoliopsida</taxon>
        <taxon>eudicotyledons</taxon>
        <taxon>Gunneridae</taxon>
        <taxon>Pentapetalae</taxon>
        <taxon>rosids</taxon>
        <taxon>fabids</taxon>
        <taxon>Fabales</taxon>
        <taxon>Fabaceae</taxon>
        <taxon>Papilionoideae</taxon>
        <taxon>50 kb inversion clade</taxon>
        <taxon>NPAAA clade</taxon>
        <taxon>indigoferoid/millettioid clade</taxon>
        <taxon>Phaseoleae</taxon>
        <taxon>Vigna</taxon>
    </lineage>
</organism>
<evidence type="ECO:0000256" key="4">
    <source>
        <dbReference type="ARBA" id="ARBA00023163"/>
    </source>
</evidence>
<evidence type="ECO:0000256" key="2">
    <source>
        <dbReference type="ARBA" id="ARBA00023015"/>
    </source>
</evidence>
<keyword evidence="2" id="KW-0805">Transcription regulation</keyword>
<gene>
    <name evidence="8" type="ORF">HKW66_Vig0250600</name>
</gene>
<dbReference type="GO" id="GO:0000981">
    <property type="term" value="F:DNA-binding transcription factor activity, RNA polymerase II-specific"/>
    <property type="evidence" value="ECO:0007669"/>
    <property type="project" value="TreeGrafter"/>
</dbReference>
<evidence type="ECO:0000256" key="1">
    <source>
        <dbReference type="ARBA" id="ARBA00004123"/>
    </source>
</evidence>
<comment type="subcellular location">
    <subcellularLocation>
        <location evidence="1">Nucleus</location>
    </subcellularLocation>
</comment>